<evidence type="ECO:0000313" key="2">
    <source>
        <dbReference type="Proteomes" id="UP000279173"/>
    </source>
</evidence>
<comment type="caution">
    <text evidence="1">The sequence shown here is derived from an EMBL/GenBank/DDBJ whole genome shotgun (WGS) entry which is preliminary data.</text>
</comment>
<dbReference type="EMBL" id="RBUT01000083">
    <property type="protein sequence ID" value="RMV48459.1"/>
    <property type="molecule type" value="Genomic_DNA"/>
</dbReference>
<dbReference type="Proteomes" id="UP000279173">
    <property type="component" value="Unassembled WGS sequence"/>
</dbReference>
<gene>
    <name evidence="1" type="ORF">ALP10_101924</name>
</gene>
<accession>A0A3M6CXA3</accession>
<dbReference type="AlphaFoldDB" id="A0A3M6CXA3"/>
<reference evidence="1 2" key="1">
    <citation type="submission" date="2018-08" db="EMBL/GenBank/DDBJ databases">
        <title>Recombination of ecologically and evolutionarily significant loci maintains genetic cohesion in the Pseudomonas syringae species complex.</title>
        <authorList>
            <person name="Dillon M."/>
            <person name="Thakur S."/>
            <person name="Almeida R.N.D."/>
            <person name="Weir B.S."/>
            <person name="Guttman D.S."/>
        </authorList>
    </citation>
    <scope>NUCLEOTIDE SEQUENCE [LARGE SCALE GENOMIC DNA]</scope>
    <source>
        <strain evidence="1 2">ICMP 3263</strain>
    </source>
</reference>
<name>A0A3M6CXA3_9PSED</name>
<protein>
    <submittedName>
        <fullName evidence="1">Uncharacterized protein</fullName>
    </submittedName>
</protein>
<evidence type="ECO:0000313" key="1">
    <source>
        <dbReference type="EMBL" id="RMV48459.1"/>
    </source>
</evidence>
<proteinExistence type="predicted"/>
<organism evidence="1 2">
    <name type="scientific">Pseudomonas syringae pv. helianthi</name>
    <dbReference type="NCBI Taxonomy" id="251654"/>
    <lineage>
        <taxon>Bacteria</taxon>
        <taxon>Pseudomonadati</taxon>
        <taxon>Pseudomonadota</taxon>
        <taxon>Gammaproteobacteria</taxon>
        <taxon>Pseudomonadales</taxon>
        <taxon>Pseudomonadaceae</taxon>
        <taxon>Pseudomonas</taxon>
    </lineage>
</organism>
<sequence>MSRPSGSAVCGIPCSSHSLVSRDSGLDRKSLSRRSCACDVGAFEEVDGACGLFEELAPLLDPRACPEVGSGSV</sequence>